<name>A0AAD1ZX61_9LAMI</name>
<dbReference type="AlphaFoldDB" id="A0AAD1ZX61"/>
<feature type="domain" description="DUF3700" evidence="2">
    <location>
        <begin position="1"/>
        <end position="147"/>
    </location>
</feature>
<dbReference type="PANTHER" id="PTHR45952:SF2">
    <property type="entry name" value="OS04G0679400 PROTEIN"/>
    <property type="match status" value="1"/>
</dbReference>
<sequence>MGSLNNLCALIKKYGLARTANEAMLVIEAYRTLRDRCPYPANQVIKDLDGSFAFVVYDSKVGTVFTALGSNGGVKLYWGIAADGSVVISNDIEVIKASCAKSFAPFPTGCIFHSEGGLMSFEHPMNKLRAMPRVDSEGVMCGAISKLIITLGLIAFLELEVKPIGQNGIFMNPTPSVSCFPLCFVILEYLIFPCFLAKK</sequence>
<gene>
    <name evidence="3" type="ORF">FPE_LOCUS22285</name>
</gene>
<organism evidence="3 4">
    <name type="scientific">Fraxinus pennsylvanica</name>
    <dbReference type="NCBI Taxonomy" id="56036"/>
    <lineage>
        <taxon>Eukaryota</taxon>
        <taxon>Viridiplantae</taxon>
        <taxon>Streptophyta</taxon>
        <taxon>Embryophyta</taxon>
        <taxon>Tracheophyta</taxon>
        <taxon>Spermatophyta</taxon>
        <taxon>Magnoliopsida</taxon>
        <taxon>eudicotyledons</taxon>
        <taxon>Gunneridae</taxon>
        <taxon>Pentapetalae</taxon>
        <taxon>asterids</taxon>
        <taxon>lamiids</taxon>
        <taxon>Lamiales</taxon>
        <taxon>Oleaceae</taxon>
        <taxon>Oleeae</taxon>
        <taxon>Fraxinus</taxon>
    </lineage>
</organism>
<evidence type="ECO:0000313" key="3">
    <source>
        <dbReference type="EMBL" id="CAI9774855.1"/>
    </source>
</evidence>
<accession>A0AAD1ZX61</accession>
<keyword evidence="1" id="KW-0472">Membrane</keyword>
<dbReference type="Gene3D" id="3.60.20.10">
    <property type="entry name" value="Glutamine Phosphoribosylpyrophosphate, subunit 1, domain 1"/>
    <property type="match status" value="1"/>
</dbReference>
<dbReference type="InterPro" id="IPR024286">
    <property type="entry name" value="DUF3700"/>
</dbReference>
<feature type="transmembrane region" description="Helical" evidence="1">
    <location>
        <begin position="138"/>
        <end position="157"/>
    </location>
</feature>
<evidence type="ECO:0000259" key="2">
    <source>
        <dbReference type="SMART" id="SM01172"/>
    </source>
</evidence>
<dbReference type="InterPro" id="IPR044828">
    <property type="entry name" value="TSJT1-like"/>
</dbReference>
<dbReference type="EMBL" id="OU503048">
    <property type="protein sequence ID" value="CAI9774855.1"/>
    <property type="molecule type" value="Genomic_DNA"/>
</dbReference>
<proteinExistence type="predicted"/>
<reference evidence="3" key="1">
    <citation type="submission" date="2023-05" db="EMBL/GenBank/DDBJ databases">
        <authorList>
            <person name="Huff M."/>
        </authorList>
    </citation>
    <scope>NUCLEOTIDE SEQUENCE</scope>
</reference>
<keyword evidence="1" id="KW-1133">Transmembrane helix</keyword>
<feature type="transmembrane region" description="Helical" evidence="1">
    <location>
        <begin position="177"/>
        <end position="197"/>
    </location>
</feature>
<protein>
    <recommendedName>
        <fullName evidence="2">DUF3700 domain-containing protein</fullName>
    </recommendedName>
</protein>
<evidence type="ECO:0000256" key="1">
    <source>
        <dbReference type="SAM" id="Phobius"/>
    </source>
</evidence>
<dbReference type="PANTHER" id="PTHR45952">
    <property type="entry name" value="ALUMINUM INDUCED PROTEIN WITH YGL AND LRDR MOTIFS"/>
    <property type="match status" value="1"/>
</dbReference>
<dbReference type="SMART" id="SM01172">
    <property type="entry name" value="DUF3700"/>
    <property type="match status" value="1"/>
</dbReference>
<evidence type="ECO:0000313" key="4">
    <source>
        <dbReference type="Proteomes" id="UP000834106"/>
    </source>
</evidence>
<dbReference type="InterPro" id="IPR029055">
    <property type="entry name" value="Ntn_hydrolases_N"/>
</dbReference>
<dbReference type="Proteomes" id="UP000834106">
    <property type="component" value="Chromosome 13"/>
</dbReference>
<dbReference type="SUPFAM" id="SSF56235">
    <property type="entry name" value="N-terminal nucleophile aminohydrolases (Ntn hydrolases)"/>
    <property type="match status" value="1"/>
</dbReference>
<dbReference type="Pfam" id="PF12481">
    <property type="entry name" value="DUF3700"/>
    <property type="match status" value="1"/>
</dbReference>
<keyword evidence="1" id="KW-0812">Transmembrane</keyword>
<keyword evidence="4" id="KW-1185">Reference proteome</keyword>